<dbReference type="PANTHER" id="PTHR11220:SF69">
    <property type="entry name" value="HEME-BINDING PROTEIN 2"/>
    <property type="match status" value="1"/>
</dbReference>
<proteinExistence type="inferred from homology"/>
<feature type="chain" id="PRO_5044677395" evidence="2">
    <location>
        <begin position="24"/>
        <end position="229"/>
    </location>
</feature>
<sequence length="229" mass="25867">MARTLLSVLCLLVGLVCFPSTECWEAPWFCHGIECPVYTVVQQYEGFEERSYEVSHWITTDVASTSNSDLTDGFWKLYYFNQGQNSENKEIAMTRPVVVSVKEADGMGEQQVSISVFQSDVDIPEPNDNTIRKTVIPGGTVYVRLVNVGKDDSQILFDSFSFKHSLFAGHYRSFSGVASDEDALENVQQLRMDLRAAGKVFVENRFDAAGYDAPWDLINRHNEVWVRAP</sequence>
<dbReference type="GO" id="GO:0005737">
    <property type="term" value="C:cytoplasm"/>
    <property type="evidence" value="ECO:0007669"/>
    <property type="project" value="TreeGrafter"/>
</dbReference>
<feature type="signal peptide" evidence="2">
    <location>
        <begin position="1"/>
        <end position="23"/>
    </location>
</feature>
<dbReference type="Ensembl" id="ENSCCRT00015096764.1">
    <property type="protein sequence ID" value="ENSCCRP00015093737.1"/>
    <property type="gene ID" value="ENSCCRG00015037769.1"/>
</dbReference>
<dbReference type="AlphaFoldDB" id="A0A8C1ZQ46"/>
<evidence type="ECO:0000313" key="3">
    <source>
        <dbReference type="Ensembl" id="ENSCCRP00015093736.1"/>
    </source>
</evidence>
<organism evidence="3 4">
    <name type="scientific">Cyprinus carpio</name>
    <name type="common">Common carp</name>
    <dbReference type="NCBI Taxonomy" id="7962"/>
    <lineage>
        <taxon>Eukaryota</taxon>
        <taxon>Metazoa</taxon>
        <taxon>Chordata</taxon>
        <taxon>Craniata</taxon>
        <taxon>Vertebrata</taxon>
        <taxon>Euteleostomi</taxon>
        <taxon>Actinopterygii</taxon>
        <taxon>Neopterygii</taxon>
        <taxon>Teleostei</taxon>
        <taxon>Ostariophysi</taxon>
        <taxon>Cypriniformes</taxon>
        <taxon>Cyprinidae</taxon>
        <taxon>Cyprininae</taxon>
        <taxon>Cyprinus</taxon>
    </lineage>
</organism>
<name>A0A8C1ZQ46_CYPCA</name>
<comment type="similarity">
    <text evidence="1">Belongs to the HEBP family.</text>
</comment>
<dbReference type="InterPro" id="IPR006917">
    <property type="entry name" value="SOUL_heme-bd"/>
</dbReference>
<evidence type="ECO:0000313" key="4">
    <source>
        <dbReference type="Proteomes" id="UP000694700"/>
    </source>
</evidence>
<reference evidence="3" key="1">
    <citation type="submission" date="2025-05" db="UniProtKB">
        <authorList>
            <consortium name="Ensembl"/>
        </authorList>
    </citation>
    <scope>IDENTIFICATION</scope>
</reference>
<evidence type="ECO:0000256" key="1">
    <source>
        <dbReference type="ARBA" id="ARBA00009817"/>
    </source>
</evidence>
<dbReference type="PANTHER" id="PTHR11220">
    <property type="entry name" value="HEME-BINDING PROTEIN-RELATED"/>
    <property type="match status" value="1"/>
</dbReference>
<protein>
    <submittedName>
        <fullName evidence="3">Heme-binding protein soul2</fullName>
    </submittedName>
</protein>
<dbReference type="Proteomes" id="UP000694700">
    <property type="component" value="Unplaced"/>
</dbReference>
<dbReference type="Ensembl" id="ENSCCRT00015096765.1">
    <property type="protein sequence ID" value="ENSCCRP00015093738.1"/>
    <property type="gene ID" value="ENSCCRG00015037769.1"/>
</dbReference>
<accession>A0A8C1ZQ46</accession>
<keyword evidence="2" id="KW-0732">Signal</keyword>
<dbReference type="GO" id="GO:0020037">
    <property type="term" value="F:heme binding"/>
    <property type="evidence" value="ECO:0007669"/>
    <property type="project" value="TreeGrafter"/>
</dbReference>
<dbReference type="InterPro" id="IPR011256">
    <property type="entry name" value="Reg_factor_effector_dom_sf"/>
</dbReference>
<dbReference type="Pfam" id="PF04832">
    <property type="entry name" value="SOUL"/>
    <property type="match status" value="2"/>
</dbReference>
<dbReference type="Ensembl" id="ENSCCRT00015096763.1">
    <property type="protein sequence ID" value="ENSCCRP00015093736.1"/>
    <property type="gene ID" value="ENSCCRG00015037769.1"/>
</dbReference>
<dbReference type="Gene3D" id="3.20.80.10">
    <property type="entry name" value="Regulatory factor, effector binding domain"/>
    <property type="match status" value="1"/>
</dbReference>
<dbReference type="SUPFAM" id="SSF55136">
    <property type="entry name" value="Probable bacterial effector-binding domain"/>
    <property type="match status" value="1"/>
</dbReference>
<evidence type="ECO:0000256" key="2">
    <source>
        <dbReference type="SAM" id="SignalP"/>
    </source>
</evidence>